<evidence type="ECO:0000313" key="2">
    <source>
        <dbReference type="Proteomes" id="UP000299102"/>
    </source>
</evidence>
<dbReference type="Proteomes" id="UP000299102">
    <property type="component" value="Unassembled WGS sequence"/>
</dbReference>
<keyword evidence="2" id="KW-1185">Reference proteome</keyword>
<proteinExistence type="predicted"/>
<reference evidence="1 2" key="1">
    <citation type="journal article" date="2019" name="Commun. Biol.">
        <title>The bagworm genome reveals a unique fibroin gene that provides high tensile strength.</title>
        <authorList>
            <person name="Kono N."/>
            <person name="Nakamura H."/>
            <person name="Ohtoshi R."/>
            <person name="Tomita M."/>
            <person name="Numata K."/>
            <person name="Arakawa K."/>
        </authorList>
    </citation>
    <scope>NUCLEOTIDE SEQUENCE [LARGE SCALE GENOMIC DNA]</scope>
</reference>
<gene>
    <name evidence="1" type="ORF">EVAR_62713_1</name>
</gene>
<dbReference type="AlphaFoldDB" id="A0A4C1Z3N1"/>
<sequence length="170" mass="18841">MLLAVGGAARNTERSVKNKATLRLNYSRHSMAHLALAASASRCGARASGYNVMRYHEAGRHRQTEKTFIFPILQMTQDIKSVCHSDNLDVKADRCRAIYALPPPDPARLAGEARPTAYATTGYKMIRHIFALSKGKRASEPPEYRWSPLPMDTRKFGAVANVLPTSWVGI</sequence>
<name>A0A4C1Z3N1_EUMVA</name>
<organism evidence="1 2">
    <name type="scientific">Eumeta variegata</name>
    <name type="common">Bagworm moth</name>
    <name type="synonym">Eumeta japonica</name>
    <dbReference type="NCBI Taxonomy" id="151549"/>
    <lineage>
        <taxon>Eukaryota</taxon>
        <taxon>Metazoa</taxon>
        <taxon>Ecdysozoa</taxon>
        <taxon>Arthropoda</taxon>
        <taxon>Hexapoda</taxon>
        <taxon>Insecta</taxon>
        <taxon>Pterygota</taxon>
        <taxon>Neoptera</taxon>
        <taxon>Endopterygota</taxon>
        <taxon>Lepidoptera</taxon>
        <taxon>Glossata</taxon>
        <taxon>Ditrysia</taxon>
        <taxon>Tineoidea</taxon>
        <taxon>Psychidae</taxon>
        <taxon>Oiketicinae</taxon>
        <taxon>Eumeta</taxon>
    </lineage>
</organism>
<accession>A0A4C1Z3N1</accession>
<dbReference type="EMBL" id="BGZK01001553">
    <property type="protein sequence ID" value="GBP82190.1"/>
    <property type="molecule type" value="Genomic_DNA"/>
</dbReference>
<comment type="caution">
    <text evidence="1">The sequence shown here is derived from an EMBL/GenBank/DDBJ whole genome shotgun (WGS) entry which is preliminary data.</text>
</comment>
<protein>
    <submittedName>
        <fullName evidence="1">Uncharacterized protein</fullName>
    </submittedName>
</protein>
<evidence type="ECO:0000313" key="1">
    <source>
        <dbReference type="EMBL" id="GBP82190.1"/>
    </source>
</evidence>